<dbReference type="SUPFAM" id="SSF53300">
    <property type="entry name" value="vWA-like"/>
    <property type="match status" value="1"/>
</dbReference>
<sequence length="522" mass="55501">MGSSFSLFPSTSGTSASCSSSDTAAQSHSGYGGRSSSIATRGRRPRYHSRSLTLVRKEQVYGKYGKAGRVGGGGGGGGKGGGGGGGGKGGGGGGGGGGGKGGSNSDGGDRKGEGTGSGGYGGAVKGVERRHPYVPHPYAPPAHRRQPSKAIPDRYTTFEQVQEALREAGLESSNLIVGFDFTKSNEWTGRSCFGGRSLHAIGGEPNPYMEATSIIGHMLNSFDDDNEIPCFGFGDATTHDSGVFSFFADHRPCNGFEEALMRYKQIAPYVRLAGPTSFAPIIEMAIGIVEASGGSYHILLIIADGQVTRSIDTDANKLSVQEEATINAIVAASDYALSIVMVGVGDGPWDMMKAFDDHLPQRAFDNFQFVNFTEISSKPLTQKEKELKFAVAALMEIPCQYQATVDMRLLGRRTGNAPIRAPLPPPTAVLQADMRRELRSDPHSDPDRSRHVQMVQMVQVSPVKPCPDGPARPMALVFRTDPDMSRLTAHLPHQQPMRMLKLMPMKIDSEDATSAKEVGSLL</sequence>
<dbReference type="GO" id="GO:0005634">
    <property type="term" value="C:nucleus"/>
    <property type="evidence" value="ECO:0007669"/>
    <property type="project" value="TreeGrafter"/>
</dbReference>
<dbReference type="AlphaFoldDB" id="A0A388KG74"/>
<evidence type="ECO:0000259" key="2">
    <source>
        <dbReference type="Pfam" id="PF07002"/>
    </source>
</evidence>
<feature type="region of interest" description="Disordered" evidence="1">
    <location>
        <begin position="1"/>
        <end position="126"/>
    </location>
</feature>
<dbReference type="GO" id="GO:0004842">
    <property type="term" value="F:ubiquitin-protein transferase activity"/>
    <property type="evidence" value="ECO:0007669"/>
    <property type="project" value="TreeGrafter"/>
</dbReference>
<proteinExistence type="predicted"/>
<gene>
    <name evidence="3" type="ORF">CBR_g3706</name>
</gene>
<feature type="compositionally biased region" description="Low complexity" evidence="1">
    <location>
        <begin position="10"/>
        <end position="29"/>
    </location>
</feature>
<organism evidence="3 4">
    <name type="scientific">Chara braunii</name>
    <name type="common">Braun's stonewort</name>
    <dbReference type="NCBI Taxonomy" id="69332"/>
    <lineage>
        <taxon>Eukaryota</taxon>
        <taxon>Viridiplantae</taxon>
        <taxon>Streptophyta</taxon>
        <taxon>Charophyceae</taxon>
        <taxon>Charales</taxon>
        <taxon>Characeae</taxon>
        <taxon>Chara</taxon>
    </lineage>
</organism>
<keyword evidence="4" id="KW-1185">Reference proteome</keyword>
<feature type="compositionally biased region" description="Gly residues" evidence="1">
    <location>
        <begin position="68"/>
        <end position="105"/>
    </location>
</feature>
<dbReference type="STRING" id="69332.A0A388KG74"/>
<dbReference type="GO" id="GO:0016567">
    <property type="term" value="P:protein ubiquitination"/>
    <property type="evidence" value="ECO:0007669"/>
    <property type="project" value="TreeGrafter"/>
</dbReference>
<dbReference type="PANTHER" id="PTHR45751">
    <property type="entry name" value="COPINE FAMILY PROTEIN 1"/>
    <property type="match status" value="1"/>
</dbReference>
<evidence type="ECO:0000313" key="3">
    <source>
        <dbReference type="EMBL" id="GBG69007.1"/>
    </source>
</evidence>
<accession>A0A388KG74</accession>
<dbReference type="Proteomes" id="UP000265515">
    <property type="component" value="Unassembled WGS sequence"/>
</dbReference>
<dbReference type="InterPro" id="IPR052079">
    <property type="entry name" value="E3_ligase/Copine_domain"/>
</dbReference>
<evidence type="ECO:0000256" key="1">
    <source>
        <dbReference type="SAM" id="MobiDB-lite"/>
    </source>
</evidence>
<dbReference type="OrthoDB" id="5855668at2759"/>
<reference evidence="3 4" key="1">
    <citation type="journal article" date="2018" name="Cell">
        <title>The Chara Genome: Secondary Complexity and Implications for Plant Terrestrialization.</title>
        <authorList>
            <person name="Nishiyama T."/>
            <person name="Sakayama H."/>
            <person name="Vries J.D."/>
            <person name="Buschmann H."/>
            <person name="Saint-Marcoux D."/>
            <person name="Ullrich K.K."/>
            <person name="Haas F.B."/>
            <person name="Vanderstraeten L."/>
            <person name="Becker D."/>
            <person name="Lang D."/>
            <person name="Vosolsobe S."/>
            <person name="Rombauts S."/>
            <person name="Wilhelmsson P.K.I."/>
            <person name="Janitza P."/>
            <person name="Kern R."/>
            <person name="Heyl A."/>
            <person name="Rumpler F."/>
            <person name="Villalobos L.I.A.C."/>
            <person name="Clay J.M."/>
            <person name="Skokan R."/>
            <person name="Toyoda A."/>
            <person name="Suzuki Y."/>
            <person name="Kagoshima H."/>
            <person name="Schijlen E."/>
            <person name="Tajeshwar N."/>
            <person name="Catarino B."/>
            <person name="Hetherington A.J."/>
            <person name="Saltykova A."/>
            <person name="Bonnot C."/>
            <person name="Breuninger H."/>
            <person name="Symeonidi A."/>
            <person name="Radhakrishnan G.V."/>
            <person name="Van Nieuwerburgh F."/>
            <person name="Deforce D."/>
            <person name="Chang C."/>
            <person name="Karol K.G."/>
            <person name="Hedrich R."/>
            <person name="Ulvskov P."/>
            <person name="Glockner G."/>
            <person name="Delwiche C.F."/>
            <person name="Petrasek J."/>
            <person name="Van de Peer Y."/>
            <person name="Friml J."/>
            <person name="Beilby M."/>
            <person name="Dolan L."/>
            <person name="Kohara Y."/>
            <person name="Sugano S."/>
            <person name="Fujiyama A."/>
            <person name="Delaux P.-M."/>
            <person name="Quint M."/>
            <person name="TheiBen G."/>
            <person name="Hagemann M."/>
            <person name="Harholt J."/>
            <person name="Dunand C."/>
            <person name="Zachgo S."/>
            <person name="Langdale J."/>
            <person name="Maumus F."/>
            <person name="Straeten D.V.D."/>
            <person name="Gould S.B."/>
            <person name="Rensing S.A."/>
        </authorList>
    </citation>
    <scope>NUCLEOTIDE SEQUENCE [LARGE SCALE GENOMIC DNA]</scope>
    <source>
        <strain evidence="3 4">S276</strain>
    </source>
</reference>
<protein>
    <recommendedName>
        <fullName evidence="2">Copine C-terminal domain-containing protein</fullName>
    </recommendedName>
</protein>
<feature type="compositionally biased region" description="Gly residues" evidence="1">
    <location>
        <begin position="114"/>
        <end position="124"/>
    </location>
</feature>
<dbReference type="EMBL" id="BFEA01000109">
    <property type="protein sequence ID" value="GBG69007.1"/>
    <property type="molecule type" value="Genomic_DNA"/>
</dbReference>
<dbReference type="Pfam" id="PF07002">
    <property type="entry name" value="Copine"/>
    <property type="match status" value="1"/>
</dbReference>
<dbReference type="Gramene" id="GBG69007">
    <property type="protein sequence ID" value="GBG69007"/>
    <property type="gene ID" value="CBR_g3706"/>
</dbReference>
<comment type="caution">
    <text evidence="3">The sequence shown here is derived from an EMBL/GenBank/DDBJ whole genome shotgun (WGS) entry which is preliminary data.</text>
</comment>
<dbReference type="PANTHER" id="PTHR45751:SF11">
    <property type="entry name" value="COPINE FAMILY PROTEIN 2"/>
    <property type="match status" value="1"/>
</dbReference>
<name>A0A388KG74_CHABU</name>
<dbReference type="InterPro" id="IPR036465">
    <property type="entry name" value="vWFA_dom_sf"/>
</dbReference>
<feature type="domain" description="Copine C-terminal" evidence="2">
    <location>
        <begin position="197"/>
        <end position="411"/>
    </location>
</feature>
<evidence type="ECO:0000313" key="4">
    <source>
        <dbReference type="Proteomes" id="UP000265515"/>
    </source>
</evidence>
<dbReference type="InterPro" id="IPR010734">
    <property type="entry name" value="Copine_C"/>
</dbReference>